<comment type="caution">
    <text evidence="1">The sequence shown here is derived from an EMBL/GenBank/DDBJ whole genome shotgun (WGS) entry which is preliminary data.</text>
</comment>
<dbReference type="Proteomes" id="UP001530293">
    <property type="component" value="Unassembled WGS sequence"/>
</dbReference>
<dbReference type="AlphaFoldDB" id="A0ABD3MG01"/>
<evidence type="ECO:0000313" key="1">
    <source>
        <dbReference type="EMBL" id="KAL3759480.1"/>
    </source>
</evidence>
<accession>A0ABD3MG01</accession>
<proteinExistence type="predicted"/>
<protein>
    <submittedName>
        <fullName evidence="1">Uncharacterized protein</fullName>
    </submittedName>
</protein>
<organism evidence="1 2">
    <name type="scientific">Discostella pseudostelligera</name>
    <dbReference type="NCBI Taxonomy" id="259834"/>
    <lineage>
        <taxon>Eukaryota</taxon>
        <taxon>Sar</taxon>
        <taxon>Stramenopiles</taxon>
        <taxon>Ochrophyta</taxon>
        <taxon>Bacillariophyta</taxon>
        <taxon>Coscinodiscophyceae</taxon>
        <taxon>Thalassiosirophycidae</taxon>
        <taxon>Stephanodiscales</taxon>
        <taxon>Stephanodiscaceae</taxon>
        <taxon>Discostella</taxon>
    </lineage>
</organism>
<evidence type="ECO:0000313" key="2">
    <source>
        <dbReference type="Proteomes" id="UP001530293"/>
    </source>
</evidence>
<name>A0ABD3MG01_9STRA</name>
<sequence>MNTCVPSGSGGIDFISIRGERHHNHRRTIITPVPPPTTLLMTMDDEIPRYETTSTTSTAAAKKGILYNIPHSGWKSPQWNWGSARGTGHDCAAICRSRWSNKEDRRKLVHSLLSPEKYHAKLHPSSSIGEVSFEEIKLILGLAWQRGRWDGTDGGPQGYRSVLQTMADARRYENENEILSALHFIEDVSAKYNSISRNAEELHRMKEIAFSVLHGKKTHASKEEIFMARRMCAGMVLDAMHFVENGL</sequence>
<keyword evidence="2" id="KW-1185">Reference proteome</keyword>
<dbReference type="EMBL" id="JALLBG020000200">
    <property type="protein sequence ID" value="KAL3759480.1"/>
    <property type="molecule type" value="Genomic_DNA"/>
</dbReference>
<reference evidence="1 2" key="1">
    <citation type="submission" date="2024-10" db="EMBL/GenBank/DDBJ databases">
        <title>Updated reference genomes for cyclostephanoid diatoms.</title>
        <authorList>
            <person name="Roberts W.R."/>
            <person name="Alverson A.J."/>
        </authorList>
    </citation>
    <scope>NUCLEOTIDE SEQUENCE [LARGE SCALE GENOMIC DNA]</scope>
    <source>
        <strain evidence="1 2">AJA232-27</strain>
    </source>
</reference>
<gene>
    <name evidence="1" type="ORF">ACHAWU_000779</name>
</gene>